<reference evidence="2" key="1">
    <citation type="journal article" date="2014" name="Int. J. Syst. Evol. Microbiol.">
        <title>Complete genome sequence of Corynebacterium casei LMG S-19264T (=DSM 44701T), isolated from a smear-ripened cheese.</title>
        <authorList>
            <consortium name="US DOE Joint Genome Institute (JGI-PGF)"/>
            <person name="Walter F."/>
            <person name="Albersmeier A."/>
            <person name="Kalinowski J."/>
            <person name="Ruckert C."/>
        </authorList>
    </citation>
    <scope>NUCLEOTIDE SEQUENCE</scope>
    <source>
        <strain evidence="2">CGMCC 1.15958</strain>
    </source>
</reference>
<feature type="transmembrane region" description="Helical" evidence="1">
    <location>
        <begin position="118"/>
        <end position="136"/>
    </location>
</feature>
<keyword evidence="3" id="KW-1185">Reference proteome</keyword>
<dbReference type="RefSeq" id="WP_188769135.1">
    <property type="nucleotide sequence ID" value="NZ_BMKK01000010.1"/>
</dbReference>
<evidence type="ECO:0008006" key="4">
    <source>
        <dbReference type="Google" id="ProtNLM"/>
    </source>
</evidence>
<evidence type="ECO:0000313" key="3">
    <source>
        <dbReference type="Proteomes" id="UP000609064"/>
    </source>
</evidence>
<evidence type="ECO:0000256" key="1">
    <source>
        <dbReference type="SAM" id="Phobius"/>
    </source>
</evidence>
<name>A0A916Z333_9BACT</name>
<keyword evidence="1" id="KW-1133">Transmembrane helix</keyword>
<keyword evidence="1" id="KW-0472">Membrane</keyword>
<feature type="transmembrane region" description="Helical" evidence="1">
    <location>
        <begin position="85"/>
        <end position="106"/>
    </location>
</feature>
<dbReference type="EMBL" id="BMKK01000010">
    <property type="protein sequence ID" value="GGD73709.1"/>
    <property type="molecule type" value="Genomic_DNA"/>
</dbReference>
<keyword evidence="1" id="KW-0812">Transmembrane</keyword>
<reference evidence="2" key="2">
    <citation type="submission" date="2020-09" db="EMBL/GenBank/DDBJ databases">
        <authorList>
            <person name="Sun Q."/>
            <person name="Zhou Y."/>
        </authorList>
    </citation>
    <scope>NUCLEOTIDE SEQUENCE</scope>
    <source>
        <strain evidence="2">CGMCC 1.15958</strain>
    </source>
</reference>
<dbReference type="Proteomes" id="UP000609064">
    <property type="component" value="Unassembled WGS sequence"/>
</dbReference>
<dbReference type="AlphaFoldDB" id="A0A916Z333"/>
<accession>A0A916Z333</accession>
<evidence type="ECO:0000313" key="2">
    <source>
        <dbReference type="EMBL" id="GGD73709.1"/>
    </source>
</evidence>
<sequence>MTSFRTRPKFKITSEKSTNEIVKLLTERLEKTSLPVEGKVFNTHGLLRIKPEQQHYWSPQLSISFEETDDHKTIIRGMYGPHPSVWAIFLMGYVFFGLGIFFITMIGLVRMSLKLDATILWIVPILAIGAIIEWMLGQTGQKVGAEQTFMIHHFFEDALNEQVHISKIR</sequence>
<protein>
    <recommendedName>
        <fullName evidence="4">GTP-binding protein</fullName>
    </recommendedName>
</protein>
<gene>
    <name evidence="2" type="ORF">GCM10011514_42280</name>
</gene>
<organism evidence="2 3">
    <name type="scientific">Emticicia aquatilis</name>
    <dbReference type="NCBI Taxonomy" id="1537369"/>
    <lineage>
        <taxon>Bacteria</taxon>
        <taxon>Pseudomonadati</taxon>
        <taxon>Bacteroidota</taxon>
        <taxon>Cytophagia</taxon>
        <taxon>Cytophagales</taxon>
        <taxon>Leadbetterellaceae</taxon>
        <taxon>Emticicia</taxon>
    </lineage>
</organism>
<comment type="caution">
    <text evidence="2">The sequence shown here is derived from an EMBL/GenBank/DDBJ whole genome shotgun (WGS) entry which is preliminary data.</text>
</comment>
<proteinExistence type="predicted"/>